<proteinExistence type="predicted"/>
<evidence type="ECO:0000313" key="1">
    <source>
        <dbReference type="EMBL" id="MXU91102.1"/>
    </source>
</evidence>
<dbReference type="EMBL" id="GIFC01009019">
    <property type="protein sequence ID" value="MXU91102.1"/>
    <property type="molecule type" value="Transcribed_RNA"/>
</dbReference>
<reference evidence="1" key="1">
    <citation type="submission" date="2019-12" db="EMBL/GenBank/DDBJ databases">
        <title>An insight into the sialome of adult female Ixodes ricinus ticks feeding for 6 days.</title>
        <authorList>
            <person name="Perner J."/>
            <person name="Ribeiro J.M.C."/>
        </authorList>
    </citation>
    <scope>NUCLEOTIDE SEQUENCE</scope>
    <source>
        <strain evidence="1">Semi-engorged</strain>
        <tissue evidence="1">Salivary glands</tissue>
    </source>
</reference>
<sequence>MATLRPRVCSCCTFSALWEGSTCANTSSMLTSWAMAEAVCRLSPVRRTTLKPISFRALTVARASGLGVSDTASTPASSPSTEQRITVCPSISFLHIRESTNAGTTTEFCFIHSRLPTRTS</sequence>
<protein>
    <submittedName>
        <fullName evidence="1">Putative secreted protein</fullName>
    </submittedName>
</protein>
<organism evidence="1">
    <name type="scientific">Ixodes ricinus</name>
    <name type="common">Common tick</name>
    <name type="synonym">Acarus ricinus</name>
    <dbReference type="NCBI Taxonomy" id="34613"/>
    <lineage>
        <taxon>Eukaryota</taxon>
        <taxon>Metazoa</taxon>
        <taxon>Ecdysozoa</taxon>
        <taxon>Arthropoda</taxon>
        <taxon>Chelicerata</taxon>
        <taxon>Arachnida</taxon>
        <taxon>Acari</taxon>
        <taxon>Parasitiformes</taxon>
        <taxon>Ixodida</taxon>
        <taxon>Ixodoidea</taxon>
        <taxon>Ixodidae</taxon>
        <taxon>Ixodinae</taxon>
        <taxon>Ixodes</taxon>
    </lineage>
</organism>
<name>A0A6B0UN16_IXORI</name>
<accession>A0A6B0UN16</accession>
<dbReference type="AlphaFoldDB" id="A0A6B0UN16"/>